<keyword evidence="9" id="KW-1185">Reference proteome</keyword>
<dbReference type="Pfam" id="PF00860">
    <property type="entry name" value="Xan_ur_permease"/>
    <property type="match status" value="1"/>
</dbReference>
<feature type="transmembrane region" description="Helical" evidence="7">
    <location>
        <begin position="296"/>
        <end position="318"/>
    </location>
</feature>
<name>A0ABS0NBP4_9NEIS</name>
<feature type="transmembrane region" description="Helical" evidence="7">
    <location>
        <begin position="213"/>
        <end position="231"/>
    </location>
</feature>
<feature type="transmembrane region" description="Helical" evidence="7">
    <location>
        <begin position="146"/>
        <end position="166"/>
    </location>
</feature>
<reference evidence="8 9" key="1">
    <citation type="submission" date="2020-09" db="EMBL/GenBank/DDBJ databases">
        <title>Eikenella S3660 sp. nov., isolated from a throat swab.</title>
        <authorList>
            <person name="Buhl M."/>
        </authorList>
    </citation>
    <scope>NUCLEOTIDE SEQUENCE [LARGE SCALE GENOMIC DNA]</scope>
    <source>
        <strain evidence="8 9">S3360</strain>
    </source>
</reference>
<dbReference type="RefSeq" id="WP_197903678.1">
    <property type="nucleotide sequence ID" value="NZ_JACSGR010000006.1"/>
</dbReference>
<keyword evidence="4 7" id="KW-0812">Transmembrane</keyword>
<evidence type="ECO:0000256" key="5">
    <source>
        <dbReference type="ARBA" id="ARBA00022989"/>
    </source>
</evidence>
<evidence type="ECO:0000256" key="3">
    <source>
        <dbReference type="ARBA" id="ARBA00022448"/>
    </source>
</evidence>
<evidence type="ECO:0000313" key="8">
    <source>
        <dbReference type="EMBL" id="MBH5329722.1"/>
    </source>
</evidence>
<comment type="caution">
    <text evidence="8">The sequence shown here is derived from an EMBL/GenBank/DDBJ whole genome shotgun (WGS) entry which is preliminary data.</text>
</comment>
<dbReference type="NCBIfam" id="TIGR00801">
    <property type="entry name" value="ncs2"/>
    <property type="match status" value="1"/>
</dbReference>
<evidence type="ECO:0000256" key="6">
    <source>
        <dbReference type="ARBA" id="ARBA00023136"/>
    </source>
</evidence>
<evidence type="ECO:0000256" key="7">
    <source>
        <dbReference type="SAM" id="Phobius"/>
    </source>
</evidence>
<evidence type="ECO:0000313" key="9">
    <source>
        <dbReference type="Proteomes" id="UP000768471"/>
    </source>
</evidence>
<evidence type="ECO:0000256" key="2">
    <source>
        <dbReference type="ARBA" id="ARBA00008821"/>
    </source>
</evidence>
<comment type="subcellular location">
    <subcellularLocation>
        <location evidence="1">Membrane</location>
        <topology evidence="1">Multi-pass membrane protein</topology>
    </subcellularLocation>
</comment>
<protein>
    <submittedName>
        <fullName evidence="8">Uracil-xanthine permease</fullName>
    </submittedName>
</protein>
<feature type="transmembrane region" description="Helical" evidence="7">
    <location>
        <begin position="56"/>
        <end position="73"/>
    </location>
</feature>
<evidence type="ECO:0000256" key="1">
    <source>
        <dbReference type="ARBA" id="ARBA00004141"/>
    </source>
</evidence>
<dbReference type="Proteomes" id="UP000768471">
    <property type="component" value="Unassembled WGS sequence"/>
</dbReference>
<keyword evidence="3" id="KW-0813">Transport</keyword>
<feature type="transmembrane region" description="Helical" evidence="7">
    <location>
        <begin position="324"/>
        <end position="345"/>
    </location>
</feature>
<feature type="transmembrane region" description="Helical" evidence="7">
    <location>
        <begin position="113"/>
        <end position="134"/>
    </location>
</feature>
<feature type="transmembrane region" description="Helical" evidence="7">
    <location>
        <begin position="33"/>
        <end position="49"/>
    </location>
</feature>
<feature type="transmembrane region" description="Helical" evidence="7">
    <location>
        <begin position="379"/>
        <end position="397"/>
    </location>
</feature>
<gene>
    <name evidence="8" type="ORF">H9Q10_08580</name>
</gene>
<dbReference type="InterPro" id="IPR006043">
    <property type="entry name" value="NCS2"/>
</dbReference>
<feature type="transmembrane region" description="Helical" evidence="7">
    <location>
        <begin position="173"/>
        <end position="193"/>
    </location>
</feature>
<keyword evidence="6 7" id="KW-0472">Membrane</keyword>
<dbReference type="PANTHER" id="PTHR42810:SF2">
    <property type="entry name" value="PURINE PERMEASE C1399.01C-RELATED"/>
    <property type="match status" value="1"/>
</dbReference>
<feature type="transmembrane region" description="Helical" evidence="7">
    <location>
        <begin position="79"/>
        <end position="101"/>
    </location>
</feature>
<dbReference type="InterPro" id="IPR006042">
    <property type="entry name" value="Xan_ur_permease"/>
</dbReference>
<evidence type="ECO:0000256" key="4">
    <source>
        <dbReference type="ARBA" id="ARBA00022692"/>
    </source>
</evidence>
<dbReference type="EMBL" id="JACSGR010000006">
    <property type="protein sequence ID" value="MBH5329722.1"/>
    <property type="molecule type" value="Genomic_DNA"/>
</dbReference>
<dbReference type="PANTHER" id="PTHR42810">
    <property type="entry name" value="PURINE PERMEASE C1399.01C-RELATED"/>
    <property type="match status" value="1"/>
</dbReference>
<proteinExistence type="inferred from homology"/>
<keyword evidence="5 7" id="KW-1133">Transmembrane helix</keyword>
<sequence>MQSLKTAVAGAQILFVAFGAMVLVPLLTGLNPAMALLGAGIGTLLFQVATGCKVPIFLGSSFAFIAPIIYAMQEWGMGGTMFGLFAAGFMYFVFAALIKYFGLPMVNRLLPPVVIGPVIMVIGLSVAVVASSMAMGQAGGKQVLDYGHSLLLSGFTFAVTVIVAVFGSKMMKLIPILIGVAAGYLAALAMSMVDTAPIAAAPWFAVPHFHSPQVNWQAALFMLPVAIAPAIEHIGGIMAIGKVTGNDYAADPGLHKTLAGDGLGVCVAGLIGGPPVTTYGEVTGAVMLTKNSNPVIMTWAAVFAICMAFFGKFNAFLASIPLPVMGGVMILLFGTIASLGLKTLIDARVNLMQPKNLVIVSSVLTVGVGGMEMKLGSFSFAGVGLCALLAIALSLLLPDVRHDD</sequence>
<accession>A0ABS0NBP4</accession>
<feature type="transmembrane region" description="Helical" evidence="7">
    <location>
        <begin position="7"/>
        <end position="27"/>
    </location>
</feature>
<dbReference type="PROSITE" id="PS01116">
    <property type="entry name" value="XANTH_URACIL_PERMASE"/>
    <property type="match status" value="1"/>
</dbReference>
<organism evidence="8 9">
    <name type="scientific">Eikenella glucosivorans</name>
    <dbReference type="NCBI Taxonomy" id="2766967"/>
    <lineage>
        <taxon>Bacteria</taxon>
        <taxon>Pseudomonadati</taxon>
        <taxon>Pseudomonadota</taxon>
        <taxon>Betaproteobacteria</taxon>
        <taxon>Neisseriales</taxon>
        <taxon>Neisseriaceae</taxon>
        <taxon>Eikenella</taxon>
    </lineage>
</organism>
<comment type="similarity">
    <text evidence="2">Belongs to the nucleobase:cation symporter-2 (NCS2) (TC 2.A.40) family.</text>
</comment>